<dbReference type="Pfam" id="PF17917">
    <property type="entry name" value="RT_RNaseH"/>
    <property type="match status" value="1"/>
</dbReference>
<evidence type="ECO:0000256" key="4">
    <source>
        <dbReference type="ARBA" id="ARBA00022759"/>
    </source>
</evidence>
<organism evidence="10">
    <name type="scientific">Xenopus tropicalis</name>
    <name type="common">Western clawed frog</name>
    <name type="synonym">Silurana tropicalis</name>
    <dbReference type="NCBI Taxonomy" id="8364"/>
    <lineage>
        <taxon>Eukaryota</taxon>
        <taxon>Metazoa</taxon>
        <taxon>Chordata</taxon>
        <taxon>Craniata</taxon>
        <taxon>Vertebrata</taxon>
        <taxon>Euteleostomi</taxon>
        <taxon>Amphibia</taxon>
        <taxon>Batrachia</taxon>
        <taxon>Anura</taxon>
        <taxon>Pipoidea</taxon>
        <taxon>Pipidae</taxon>
        <taxon>Xenopodinae</taxon>
        <taxon>Xenopus</taxon>
        <taxon>Silurana</taxon>
    </lineage>
</organism>
<dbReference type="PANTHER" id="PTHR33066:SF2">
    <property type="entry name" value="FILAGGRIN-2-LIKE"/>
    <property type="match status" value="1"/>
</dbReference>
<dbReference type="PROSITE" id="PS51900">
    <property type="entry name" value="CB"/>
    <property type="match status" value="1"/>
</dbReference>
<evidence type="ECO:0000256" key="2">
    <source>
        <dbReference type="ARBA" id="ARBA00022695"/>
    </source>
</evidence>
<dbReference type="SUPFAM" id="SSF53098">
    <property type="entry name" value="Ribonuclease H-like"/>
    <property type="match status" value="1"/>
</dbReference>
<reference evidence="10" key="1">
    <citation type="journal article" date="2010" name="Science">
        <title>The genome of the Western clawed frog Xenopus tropicalis.</title>
        <authorList>
            <person name="Hellsten U."/>
            <person name="Harland R.M."/>
            <person name="Gilchrist M.J."/>
            <person name="Hendrix D."/>
            <person name="Jurka J."/>
            <person name="Kapitonov V."/>
            <person name="Ovcharenko I."/>
            <person name="Putnam N.H."/>
            <person name="Shu S."/>
            <person name="Taher L."/>
            <person name="Blitz I.L."/>
            <person name="Blumberg B."/>
            <person name="Dichmann D.S."/>
            <person name="Dubchak I."/>
            <person name="Amaya E."/>
            <person name="Detter J.C."/>
            <person name="Fletcher R."/>
            <person name="Gerhard D.S."/>
            <person name="Goodstein D."/>
            <person name="Graves T."/>
            <person name="Grigoriev I.V."/>
            <person name="Grimwood J."/>
            <person name="Kawashima T."/>
            <person name="Lindquist E."/>
            <person name="Lucas S.M."/>
            <person name="Mead P.E."/>
            <person name="Mitros T."/>
            <person name="Ogino H."/>
            <person name="Ohta Y."/>
            <person name="Poliakov A.V."/>
            <person name="Pollet N."/>
            <person name="Robert J."/>
            <person name="Salamov A."/>
            <person name="Sater A.K."/>
            <person name="Schmutz J."/>
            <person name="Terry A."/>
            <person name="Vize P.D."/>
            <person name="Warren W.C."/>
            <person name="Wells D."/>
            <person name="Wills A."/>
            <person name="Wilson R.K."/>
            <person name="Zimmerman L.B."/>
            <person name="Zorn A.M."/>
            <person name="Grainger R."/>
            <person name="Grammer T."/>
            <person name="Khokha M.K."/>
            <person name="Richardson P.M."/>
            <person name="Rokhsar D.S."/>
        </authorList>
    </citation>
    <scope>NUCLEOTIDE SEQUENCE [LARGE SCALE GENOMIC DNA]</scope>
    <source>
        <strain evidence="10">Nigerian</strain>
    </source>
</reference>
<keyword evidence="7" id="KW-0238">DNA-binding</keyword>
<evidence type="ECO:0000256" key="7">
    <source>
        <dbReference type="ARBA" id="ARBA00023125"/>
    </source>
</evidence>
<evidence type="ECO:0000259" key="9">
    <source>
        <dbReference type="PROSITE" id="PS51900"/>
    </source>
</evidence>
<proteinExistence type="predicted"/>
<keyword evidence="4" id="KW-0255">Endonuclease</keyword>
<keyword evidence="2" id="KW-0548">Nucleotidyltransferase</keyword>
<dbReference type="SUPFAM" id="SSF47823">
    <property type="entry name" value="lambda integrase-like, N-terminal domain"/>
    <property type="match status" value="1"/>
</dbReference>
<evidence type="ECO:0000256" key="8">
    <source>
        <dbReference type="ARBA" id="ARBA00023172"/>
    </source>
</evidence>
<dbReference type="InterPro" id="IPR041373">
    <property type="entry name" value="RT_RNaseH"/>
</dbReference>
<dbReference type="GO" id="GO:0003677">
    <property type="term" value="F:DNA binding"/>
    <property type="evidence" value="ECO:0007669"/>
    <property type="project" value="UniProtKB-KW"/>
</dbReference>
<protein>
    <recommendedName>
        <fullName evidence="9">Core-binding (CB) domain-containing protein</fullName>
    </recommendedName>
</protein>
<reference evidence="10" key="2">
    <citation type="submission" date="2020-05" db="UniProtKB">
        <authorList>
            <consortium name="Ensembl"/>
        </authorList>
    </citation>
    <scope>IDENTIFICATION</scope>
</reference>
<evidence type="ECO:0000313" key="10">
    <source>
        <dbReference type="Ensembl" id="ENSXETP00000090707"/>
    </source>
</evidence>
<dbReference type="GO" id="GO:0003964">
    <property type="term" value="F:RNA-directed DNA polymerase activity"/>
    <property type="evidence" value="ECO:0007669"/>
    <property type="project" value="UniProtKB-KW"/>
</dbReference>
<evidence type="ECO:0000256" key="5">
    <source>
        <dbReference type="ARBA" id="ARBA00022801"/>
    </source>
</evidence>
<dbReference type="Gene3D" id="1.10.150.130">
    <property type="match status" value="1"/>
</dbReference>
<dbReference type="GO" id="GO:0006310">
    <property type="term" value="P:DNA recombination"/>
    <property type="evidence" value="ECO:0007669"/>
    <property type="project" value="UniProtKB-KW"/>
</dbReference>
<accession>A0A6I8SBU0</accession>
<dbReference type="InterPro" id="IPR012337">
    <property type="entry name" value="RNaseH-like_sf"/>
</dbReference>
<dbReference type="PANTHER" id="PTHR33066">
    <property type="entry name" value="INTEGRASE_SAM-LIKE_N DOMAIN-CONTAINING PROTEIN"/>
    <property type="match status" value="1"/>
</dbReference>
<dbReference type="GO" id="GO:0015074">
    <property type="term" value="P:DNA integration"/>
    <property type="evidence" value="ECO:0007669"/>
    <property type="project" value="InterPro"/>
</dbReference>
<keyword evidence="3" id="KW-0540">Nuclease</keyword>
<dbReference type="GO" id="GO:0016787">
    <property type="term" value="F:hydrolase activity"/>
    <property type="evidence" value="ECO:0007669"/>
    <property type="project" value="UniProtKB-KW"/>
</dbReference>
<keyword evidence="1" id="KW-0808">Transferase</keyword>
<evidence type="ECO:0000256" key="3">
    <source>
        <dbReference type="ARBA" id="ARBA00022722"/>
    </source>
</evidence>
<dbReference type="GO" id="GO:0004519">
    <property type="term" value="F:endonuclease activity"/>
    <property type="evidence" value="ECO:0007669"/>
    <property type="project" value="UniProtKB-KW"/>
</dbReference>
<keyword evidence="6" id="KW-0695">RNA-directed DNA polymerase</keyword>
<sequence length="674" mass="75796">MQVLGSMVSCIEAMPFAQFHLRTLQWNILSVWHRNRSLSQQTLLSPLTRTSLRWWLNTTNLTRGRSLADPAWRILTTDASLSGWGAVLEGQLAQGSWSRTESLLPINILELRAIRLALIHWQTLLHGQSIRIQTDNATAVAYISHQGGTRSHQAFTEASRILRWAELHHTLLSAIYIPGVENWEADYLSRQTMDPGEWSLKTIVFLALTLRWGTPEVDVMASRTNHKVPRYLARTRDPRAESIDAMTTPWSFTLAYIFPPLPMLPRVIKKIKREKVRTILIPPLLAAPDLVLRPSVPVSGRTMASASGSGPPLPGSLPPPKPNISTFDGMATESLILRRKGFSEPVIKTLLAARKPVSAQAYHRVWRTYRDWCSKEHVPFLVLSIPTILHFLQAGLDKGLSLGSLKAQVSALSALFQERLALLPDIRTFMQGVTHIRPPFRHPCAPWDLNLVLKALQEPPFVPLASIPIIWLTRKLAFLLAISSARRISELSALSCKSPFLIFHLDMAVLRTVLSFLPKVVTKFHINQELTIPSFCPNPKSPKEVALHSLDAVRALKYYVHRTEEIRKSDALLVIPTGTRLGQPASKTTISRWLRETIRRAYISRGKQAPRLIRAHSTRSVSTSWVFRNQASAEQLCKAATWSSIHSFVKFYKFDAFAASDAHFGRKVLQAAVV</sequence>
<feature type="domain" description="Core-binding (CB)" evidence="9">
    <location>
        <begin position="341"/>
        <end position="420"/>
    </location>
</feature>
<dbReference type="InParanoid" id="A0A6I8SBU0"/>
<evidence type="ECO:0000256" key="1">
    <source>
        <dbReference type="ARBA" id="ARBA00022679"/>
    </source>
</evidence>
<evidence type="ECO:0000256" key="6">
    <source>
        <dbReference type="ARBA" id="ARBA00022918"/>
    </source>
</evidence>
<name>A0A6I8SBU0_XENTR</name>
<dbReference type="CDD" id="cd09275">
    <property type="entry name" value="RNase_HI_RT_DIRS1"/>
    <property type="match status" value="1"/>
</dbReference>
<dbReference type="InterPro" id="IPR013762">
    <property type="entry name" value="Integrase-like_cat_sf"/>
</dbReference>
<dbReference type="InterPro" id="IPR010998">
    <property type="entry name" value="Integrase_recombinase_N"/>
</dbReference>
<dbReference type="SUPFAM" id="SSF56349">
    <property type="entry name" value="DNA breaking-rejoining enzymes"/>
    <property type="match status" value="1"/>
</dbReference>
<dbReference type="GeneTree" id="ENSGT01070000254374"/>
<keyword evidence="8" id="KW-0233">DNA recombination</keyword>
<dbReference type="InterPro" id="IPR011010">
    <property type="entry name" value="DNA_brk_join_enz"/>
</dbReference>
<dbReference type="Gene3D" id="1.10.443.10">
    <property type="entry name" value="Intergrase catalytic core"/>
    <property type="match status" value="1"/>
</dbReference>
<keyword evidence="5" id="KW-0378">Hydrolase</keyword>
<dbReference type="InterPro" id="IPR044068">
    <property type="entry name" value="CB"/>
</dbReference>
<dbReference type="Ensembl" id="ENSXETT00000071683">
    <property type="protein sequence ID" value="ENSXETP00000090707"/>
    <property type="gene ID" value="ENSXETG00000041860"/>
</dbReference>
<dbReference type="AlphaFoldDB" id="A0A6I8SBU0"/>